<dbReference type="SMART" id="SM00320">
    <property type="entry name" value="WD40"/>
    <property type="match status" value="8"/>
</dbReference>
<feature type="compositionally biased region" description="Low complexity" evidence="3">
    <location>
        <begin position="930"/>
        <end position="940"/>
    </location>
</feature>
<dbReference type="Pfam" id="PF25313">
    <property type="entry name" value="BRWD_AD"/>
    <property type="match status" value="1"/>
</dbReference>
<keyword evidence="1" id="KW-0103">Bromodomain</keyword>
<dbReference type="GO" id="GO:0006357">
    <property type="term" value="P:regulation of transcription by RNA polymerase II"/>
    <property type="evidence" value="ECO:0007669"/>
    <property type="project" value="TreeGrafter"/>
</dbReference>
<reference evidence="5" key="1">
    <citation type="submission" date="2021-06" db="EMBL/GenBank/DDBJ databases">
        <authorList>
            <person name="Hodson N. C."/>
            <person name="Mongue J. A."/>
            <person name="Jaron S. K."/>
        </authorList>
    </citation>
    <scope>NUCLEOTIDE SEQUENCE</scope>
</reference>
<dbReference type="GO" id="GO:0007010">
    <property type="term" value="P:cytoskeleton organization"/>
    <property type="evidence" value="ECO:0007669"/>
    <property type="project" value="TreeGrafter"/>
</dbReference>
<protein>
    <recommendedName>
        <fullName evidence="4">Bromo domain-containing protein</fullName>
    </recommendedName>
</protein>
<dbReference type="SMART" id="SM00297">
    <property type="entry name" value="BROMO"/>
    <property type="match status" value="2"/>
</dbReference>
<feature type="compositionally biased region" description="Basic residues" evidence="3">
    <location>
        <begin position="1886"/>
        <end position="1895"/>
    </location>
</feature>
<dbReference type="CDD" id="cd00200">
    <property type="entry name" value="WD40"/>
    <property type="match status" value="1"/>
</dbReference>
<feature type="repeat" description="WD" evidence="2">
    <location>
        <begin position="179"/>
        <end position="220"/>
    </location>
</feature>
<dbReference type="Pfam" id="PF00400">
    <property type="entry name" value="WD40"/>
    <property type="match status" value="5"/>
</dbReference>
<feature type="compositionally biased region" description="Acidic residues" evidence="3">
    <location>
        <begin position="1857"/>
        <end position="1875"/>
    </location>
</feature>
<dbReference type="PROSITE" id="PS50294">
    <property type="entry name" value="WD_REPEATS_REGION"/>
    <property type="match status" value="3"/>
</dbReference>
<feature type="region of interest" description="Disordered" evidence="3">
    <location>
        <begin position="1531"/>
        <end position="1943"/>
    </location>
</feature>
<dbReference type="PANTHER" id="PTHR16266:SF17">
    <property type="entry name" value="BRWD3"/>
    <property type="match status" value="1"/>
</dbReference>
<feature type="compositionally biased region" description="Polar residues" evidence="3">
    <location>
        <begin position="879"/>
        <end position="892"/>
    </location>
</feature>
<keyword evidence="6" id="KW-1185">Reference proteome</keyword>
<dbReference type="PROSITE" id="PS50014">
    <property type="entry name" value="BROMODOMAIN_2"/>
    <property type="match status" value="2"/>
</dbReference>
<dbReference type="InterPro" id="IPR057452">
    <property type="entry name" value="BRWD/PHIP_N"/>
</dbReference>
<feature type="domain" description="Bromo" evidence="4">
    <location>
        <begin position="1438"/>
        <end position="1508"/>
    </location>
</feature>
<feature type="compositionally biased region" description="Polar residues" evidence="3">
    <location>
        <begin position="1561"/>
        <end position="1581"/>
    </location>
</feature>
<dbReference type="GO" id="GO:0008360">
    <property type="term" value="P:regulation of cell shape"/>
    <property type="evidence" value="ECO:0007669"/>
    <property type="project" value="TreeGrafter"/>
</dbReference>
<evidence type="ECO:0000256" key="3">
    <source>
        <dbReference type="SAM" id="MobiDB-lite"/>
    </source>
</evidence>
<feature type="repeat" description="WD" evidence="2">
    <location>
        <begin position="221"/>
        <end position="262"/>
    </location>
</feature>
<dbReference type="Pfam" id="PF00439">
    <property type="entry name" value="Bromodomain"/>
    <property type="match status" value="2"/>
</dbReference>
<dbReference type="PROSITE" id="PS00678">
    <property type="entry name" value="WD_REPEATS_1"/>
    <property type="match status" value="1"/>
</dbReference>
<evidence type="ECO:0000259" key="4">
    <source>
        <dbReference type="PROSITE" id="PS50014"/>
    </source>
</evidence>
<sequence>MENTSKMKNPVDLSQINREIYFLVAKFLSGGPMVKTAKSLIKEIEENELVPDRVNWLGESVKQDFRQYSSSLSHVTPDHLPQLLQQLLLSVQKCEGGSRSLLSRQLLGSNRSSDPDKPPSLVTLLTRKPGHAPTRHWGSFSAVNSVQSILSREIRDGFVGKERITPNFYTDRIKLSSRCIGHLTAVYCVLYDKTGRYIFTGADDKLVKVWSAVDGRLLATLRGATAEITDMAINHENTLLAVGSNDKLIRVWSLRNCESLAVLNEQQGQITSVFFCPMPNARSPIRYLASTATDGSCAFWAYTELPGKLAEFQTKPTIYQERMRPGHAQILCASFSSGGVFMAAGSADNNVRVYYMLCPEGPQRILEVECHKEKVDSISWAHRGVRFISGSKDGTALVYRFECQQWRYVRIHCCKPLPGEAPMVIDDPRKRPRVTMVAWNTDDSLVFTATSDFLVKAWNSTSGNIACLLKGHTDEIYVIESHPFNSRIVCTAGHDGMITMWNVGGVGSRKSDSYHAEQIFTYRNHIEGHGNGSIFDCKLAPDGLGFVATDALGHLLIFGTEDKKDSKFSKIPSDMFFHTDYRPFISFPTNPGVTDDQTQVATHLMPPPFLVNADGNPYPPEVQRLVPGRERCNLDQLVPLVAVSAGGAREIIEGLPQLPLVQPLSSRIDAMIAELAARNERGDNAAPAEGDATPGSSRSQPQSRDLNNIQTSTATWQPGHYFGHQKNVIVPPLPPGTLHSLEMQTLRDGDEEEEYYQLHLKKAPAGGNFLPHPISPTFSPSGRLNRVRRPARRVEPAYFRAVEPGDHNMDEDEGVARPNPPQQEISYSQGSPRRMIRPSNSVAPRSQQPRARQPRRVRYNVRRLLDQHGRESDPENVDNIPSSTDSDSTVQDMSEPSSSETSEESDSDWQTRNNDRESKSKVKRSRRHPSSSPHRTSGSSANKRKRKKVERVDSDSEDSVPRAGPSSAVVKVEVKTEPGTTSRAKPKKKRVVADVGGLDEIPEQFRPPDWLSEVMPKRSPYFPQLGDDLVYFRQGHELYVNQVENQSIYDVSKKMKKLLPYNQIPDLPPEISVRVVSIKFEIAPPRLVVLTLERTDWETGENLGGSFTVRYHDMPSVVDFFVLRQIYDKSVRHRWNVGDRFRCMMDRTWWLGTVSRKEPCNTEFSDSNFLSYWIKWDGDEQDDEQLSPWDMEIITDDFAIPTEMKEGIPASDEDLRNGLYEVRPEDWEPHGHQDAECQRISSLVACVMDLSVAEAFLTPVDLNLYPDYAFQIEYLIDLNTIKSRLDNLFYRRSQAILTDIEHIAINAEKFNEPGSDIVRHAKIISSLLREIVDNDEMNERTVSESYRRLVDQYNQSPQAPPKKLKTLKPVVRPSDRPSPDGPSDGSVPGPSSEESHISCASRLRKRVPKVKNRRRVSDSDESSTPWQRRCKDLLQIIWSKSDAMHFRHPVDTVKYPDYTSVVDTPMCLNSIKEDLAGSNYSDPHEFDKDMLLIFENSRRYNTDLHSPIRLMTCRLKQFYEANVKKILSDYDAKRRRNRTRPQSLRTPNKTLRSSRPHRTTRSNVISTPTKAVPSSSSSPRKTNFAIRNLSPMATRNGPLVSPRKRLMRDAAARHRFIRTKSTDTLSPPKNNTLSDRASSSTSSRSEPKPKLRKTNNSQKGDASSTSSRNRRTNSSLSGSAGSASTDHDNKNESVPTSSRNNRKRRRISSGESTDHIPTAERTPRITRSPPQTRSNGSVNGGSPNQKLFKEEPNPESDNEQGGRYQLRNKCKSSREESSSPDRNTGHNLRQRPKRVLRDYDSDEFDEEEEEKENVNGIGHQNGHESEGNEDREEGNSNVDGDESEEVTMPNLKREADDSNYEEGSEEEESEFEGEEASPSPPNNLRRSSRKPKVTKRLFETDDEHSEASEYKHCGKLNGRRRRTRHGGKASKNYRENGSSDDDE</sequence>
<dbReference type="FunFam" id="1.20.920.10:FF:000066">
    <property type="entry name" value="Transcription initiation factor TFIID subunit 1"/>
    <property type="match status" value="1"/>
</dbReference>
<feature type="region of interest" description="Disordered" evidence="3">
    <location>
        <begin position="1352"/>
        <end position="1424"/>
    </location>
</feature>
<dbReference type="InterPro" id="IPR001487">
    <property type="entry name" value="Bromodomain"/>
</dbReference>
<dbReference type="Pfam" id="PF25437">
    <property type="entry name" value="BRWD1_N"/>
    <property type="match status" value="1"/>
</dbReference>
<dbReference type="InterPro" id="IPR018359">
    <property type="entry name" value="Bromodomain_CS"/>
</dbReference>
<feature type="compositionally biased region" description="Polar residues" evidence="3">
    <location>
        <begin position="1728"/>
        <end position="1745"/>
    </location>
</feature>
<feature type="compositionally biased region" description="Basic and acidic residues" evidence="3">
    <location>
        <begin position="1712"/>
        <end position="1723"/>
    </location>
</feature>
<feature type="region of interest" description="Disordered" evidence="3">
    <location>
        <begin position="680"/>
        <end position="705"/>
    </location>
</feature>
<dbReference type="PANTHER" id="PTHR16266">
    <property type="entry name" value="WD REPEAT DOMAIN 9"/>
    <property type="match status" value="1"/>
</dbReference>
<feature type="compositionally biased region" description="Low complexity" evidence="3">
    <location>
        <begin position="1634"/>
        <end position="1644"/>
    </location>
</feature>
<feature type="repeat" description="WD" evidence="2">
    <location>
        <begin position="469"/>
        <end position="503"/>
    </location>
</feature>
<feature type="compositionally biased region" description="Polar residues" evidence="3">
    <location>
        <begin position="822"/>
        <end position="831"/>
    </location>
</feature>
<accession>A0A8J2P3Z5</accession>
<feature type="compositionally biased region" description="Polar residues" evidence="3">
    <location>
        <begin position="1540"/>
        <end position="1551"/>
    </location>
</feature>
<dbReference type="PROSITE" id="PS00633">
    <property type="entry name" value="BROMODOMAIN_1"/>
    <property type="match status" value="1"/>
</dbReference>
<dbReference type="Proteomes" id="UP000708208">
    <property type="component" value="Unassembled WGS sequence"/>
</dbReference>
<dbReference type="OrthoDB" id="10265743at2759"/>
<organism evidence="5 6">
    <name type="scientific">Allacma fusca</name>
    <dbReference type="NCBI Taxonomy" id="39272"/>
    <lineage>
        <taxon>Eukaryota</taxon>
        <taxon>Metazoa</taxon>
        <taxon>Ecdysozoa</taxon>
        <taxon>Arthropoda</taxon>
        <taxon>Hexapoda</taxon>
        <taxon>Collembola</taxon>
        <taxon>Symphypleona</taxon>
        <taxon>Sminthuridae</taxon>
        <taxon>Allacma</taxon>
    </lineage>
</organism>
<dbReference type="PROSITE" id="PS50082">
    <property type="entry name" value="WD_REPEATS_2"/>
    <property type="match status" value="3"/>
</dbReference>
<dbReference type="EMBL" id="CAJVCH010096782">
    <property type="protein sequence ID" value="CAG7723230.1"/>
    <property type="molecule type" value="Genomic_DNA"/>
</dbReference>
<feature type="compositionally biased region" description="Basic residues" evidence="3">
    <location>
        <begin position="852"/>
        <end position="861"/>
    </location>
</feature>
<feature type="compositionally biased region" description="Acidic residues" evidence="3">
    <location>
        <begin position="1800"/>
        <end position="1811"/>
    </location>
</feature>
<feature type="compositionally biased region" description="Low complexity" evidence="3">
    <location>
        <begin position="1381"/>
        <end position="1392"/>
    </location>
</feature>
<evidence type="ECO:0000313" key="6">
    <source>
        <dbReference type="Proteomes" id="UP000708208"/>
    </source>
</evidence>
<dbReference type="InterPro" id="IPR019775">
    <property type="entry name" value="WD40_repeat_CS"/>
</dbReference>
<feature type="compositionally biased region" description="Basic residues" evidence="3">
    <location>
        <begin position="1913"/>
        <end position="1928"/>
    </location>
</feature>
<feature type="region of interest" description="Disordered" evidence="3">
    <location>
        <begin position="799"/>
        <end position="969"/>
    </location>
</feature>
<name>A0A8J2P3Z5_9HEXA</name>
<dbReference type="InterPro" id="IPR057451">
    <property type="entry name" value="BRWD/PHIP_AD"/>
</dbReference>
<evidence type="ECO:0000313" key="5">
    <source>
        <dbReference type="EMBL" id="CAG7723230.1"/>
    </source>
</evidence>
<dbReference type="InterPro" id="IPR052060">
    <property type="entry name" value="Bromo_WD_repeat"/>
</dbReference>
<dbReference type="InterPro" id="IPR001680">
    <property type="entry name" value="WD40_rpt"/>
</dbReference>
<evidence type="ECO:0000256" key="2">
    <source>
        <dbReference type="PROSITE-ProRule" id="PRU00221"/>
    </source>
</evidence>
<feature type="compositionally biased region" description="Polar residues" evidence="3">
    <location>
        <begin position="1622"/>
        <end position="1633"/>
    </location>
</feature>
<feature type="compositionally biased region" description="Polar residues" evidence="3">
    <location>
        <begin position="694"/>
        <end position="705"/>
    </location>
</feature>
<feature type="compositionally biased region" description="Basic and acidic residues" evidence="3">
    <location>
        <begin position="863"/>
        <end position="873"/>
    </location>
</feature>
<feature type="compositionally biased region" description="Low complexity" evidence="3">
    <location>
        <begin position="842"/>
        <end position="851"/>
    </location>
</feature>
<feature type="domain" description="Bromo" evidence="4">
    <location>
        <begin position="1248"/>
        <end position="1318"/>
    </location>
</feature>
<evidence type="ECO:0000256" key="1">
    <source>
        <dbReference type="PROSITE-ProRule" id="PRU00035"/>
    </source>
</evidence>
<comment type="caution">
    <text evidence="5">The sequence shown here is derived from an EMBL/GenBank/DDBJ whole genome shotgun (WGS) entry which is preliminary data.</text>
</comment>
<feature type="compositionally biased region" description="Low complexity" evidence="3">
    <location>
        <begin position="1663"/>
        <end position="1684"/>
    </location>
</feature>
<keyword evidence="2" id="KW-0853">WD repeat</keyword>
<feature type="compositionally biased region" description="Basic residues" evidence="3">
    <location>
        <begin position="1402"/>
        <end position="1414"/>
    </location>
</feature>
<gene>
    <name evidence="5" type="ORF">AFUS01_LOCUS12328</name>
</gene>
<proteinExistence type="predicted"/>
<dbReference type="GO" id="GO:0005634">
    <property type="term" value="C:nucleus"/>
    <property type="evidence" value="ECO:0007669"/>
    <property type="project" value="TreeGrafter"/>
</dbReference>